<evidence type="ECO:0000313" key="2">
    <source>
        <dbReference type="Proteomes" id="UP000238312"/>
    </source>
</evidence>
<evidence type="ECO:0000313" key="1">
    <source>
        <dbReference type="EMBL" id="PRX59042.1"/>
    </source>
</evidence>
<sequence length="97" mass="11461">MSFVQILEFDTKRAAEVESLMNEWRTQTEGTRYVRREVVAKHRDRPDHYVAVVEFSSHEEAQRNSKLPETDRFNAHMAKLCEGPIEFSNYDVIRDKS</sequence>
<protein>
    <recommendedName>
        <fullName evidence="3">Antibiotic biosynthesis monooxygenase</fullName>
    </recommendedName>
</protein>
<evidence type="ECO:0008006" key="3">
    <source>
        <dbReference type="Google" id="ProtNLM"/>
    </source>
</evidence>
<accession>A0A2T0MMR2</accession>
<gene>
    <name evidence="1" type="ORF">B0I32_121146</name>
</gene>
<dbReference type="InterPro" id="IPR011008">
    <property type="entry name" value="Dimeric_a/b-barrel"/>
</dbReference>
<proteinExistence type="predicted"/>
<dbReference type="RefSeq" id="WP_106248613.1">
    <property type="nucleotide sequence ID" value="NZ_JBFAVE010000042.1"/>
</dbReference>
<dbReference type="EMBL" id="PVNG01000021">
    <property type="protein sequence ID" value="PRX59042.1"/>
    <property type="molecule type" value="Genomic_DNA"/>
</dbReference>
<reference evidence="1 2" key="1">
    <citation type="submission" date="2018-03" db="EMBL/GenBank/DDBJ databases">
        <title>Genomic Encyclopedia of Type Strains, Phase III (KMG-III): the genomes of soil and plant-associated and newly described type strains.</title>
        <authorList>
            <person name="Whitman W."/>
        </authorList>
    </citation>
    <scope>NUCLEOTIDE SEQUENCE [LARGE SCALE GENOMIC DNA]</scope>
    <source>
        <strain evidence="1 2">CGMCC 4.7104</strain>
    </source>
</reference>
<keyword evidence="2" id="KW-1185">Reference proteome</keyword>
<dbReference type="Proteomes" id="UP000238312">
    <property type="component" value="Unassembled WGS sequence"/>
</dbReference>
<dbReference type="OrthoDB" id="9182871at2"/>
<dbReference type="SUPFAM" id="SSF54909">
    <property type="entry name" value="Dimeric alpha+beta barrel"/>
    <property type="match status" value="1"/>
</dbReference>
<organism evidence="1 2">
    <name type="scientific">Nonomuraea fuscirosea</name>
    <dbReference type="NCBI Taxonomy" id="1291556"/>
    <lineage>
        <taxon>Bacteria</taxon>
        <taxon>Bacillati</taxon>
        <taxon>Actinomycetota</taxon>
        <taxon>Actinomycetes</taxon>
        <taxon>Streptosporangiales</taxon>
        <taxon>Streptosporangiaceae</taxon>
        <taxon>Nonomuraea</taxon>
    </lineage>
</organism>
<dbReference type="AlphaFoldDB" id="A0A2T0MMR2"/>
<comment type="caution">
    <text evidence="1">The sequence shown here is derived from an EMBL/GenBank/DDBJ whole genome shotgun (WGS) entry which is preliminary data.</text>
</comment>
<name>A0A2T0MMR2_9ACTN</name>